<evidence type="ECO:0000313" key="6">
    <source>
        <dbReference type="EMBL" id="WDE03435.1"/>
    </source>
</evidence>
<organism evidence="6 7">
    <name type="scientific">Thalassomonas viridans</name>
    <dbReference type="NCBI Taxonomy" id="137584"/>
    <lineage>
        <taxon>Bacteria</taxon>
        <taxon>Pseudomonadati</taxon>
        <taxon>Pseudomonadota</taxon>
        <taxon>Gammaproteobacteria</taxon>
        <taxon>Alteromonadales</taxon>
        <taxon>Colwelliaceae</taxon>
        <taxon>Thalassomonas</taxon>
    </lineage>
</organism>
<dbReference type="Proteomes" id="UP000032352">
    <property type="component" value="Chromosome"/>
</dbReference>
<gene>
    <name evidence="6" type="ORF">SG34_018805</name>
</gene>
<sequence length="252" mass="28357">MDATLPDLFLFDDWRIDCVQNLAWYGKRRVNVEPKAMMVLQYLAARPGKVVTREELFAQFWPNQVVTQDALNRVMSTLRRAFNDNASHPKYIATVRKVGYKVVAPVIMLENPRNKALLEFHAGQEGLSGQISVDRSGQGKSKYQQLSAKLFPVPYPYLVLPVLLSLVLFFSLFSLVNFPRMAAFGFGGTTTATGAGKTPYEYTEPSLVQAFPMEPQEFLVRRTQEGTHGKPADEKEMRSEPGLYPGPPLRVP</sequence>
<protein>
    <submittedName>
        <fullName evidence="6">Winged helix-turn-helix domain-containing protein</fullName>
    </submittedName>
</protein>
<dbReference type="SUPFAM" id="SSF46894">
    <property type="entry name" value="C-terminal effector domain of the bipartite response regulators"/>
    <property type="match status" value="1"/>
</dbReference>
<reference evidence="6 7" key="1">
    <citation type="journal article" date="2015" name="Genome Announc.">
        <title>Draft Genome Sequences of Marine Isolates of Thalassomonas viridans and Thalassomonas actiniarum.</title>
        <authorList>
            <person name="Olonade I."/>
            <person name="van Zyl L.J."/>
            <person name="Trindade M."/>
        </authorList>
    </citation>
    <scope>NUCLEOTIDE SEQUENCE [LARGE SCALE GENOMIC DNA]</scope>
    <source>
        <strain evidence="6 7">XOM25</strain>
    </source>
</reference>
<dbReference type="KEGG" id="tvd:SG34_018805"/>
<keyword evidence="1 2" id="KW-0238">DNA-binding</keyword>
<keyword evidence="4" id="KW-1133">Transmembrane helix</keyword>
<evidence type="ECO:0000313" key="7">
    <source>
        <dbReference type="Proteomes" id="UP000032352"/>
    </source>
</evidence>
<proteinExistence type="predicted"/>
<keyword evidence="7" id="KW-1185">Reference proteome</keyword>
<dbReference type="Pfam" id="PF00486">
    <property type="entry name" value="Trans_reg_C"/>
    <property type="match status" value="1"/>
</dbReference>
<reference evidence="6 7" key="2">
    <citation type="journal article" date="2022" name="Mar. Drugs">
        <title>Bioassay-Guided Fractionation Leads to the Detection of Cholic Acid Generated by the Rare Thalassomonas sp.</title>
        <authorList>
            <person name="Pheiffer F."/>
            <person name="Schneider Y.K."/>
            <person name="Hansen E.H."/>
            <person name="Andersen J.H."/>
            <person name="Isaksson J."/>
            <person name="Busche T."/>
            <person name="R C."/>
            <person name="Kalinowski J."/>
            <person name="Zyl L.V."/>
            <person name="Trindade M."/>
        </authorList>
    </citation>
    <scope>NUCLEOTIDE SEQUENCE [LARGE SCALE GENOMIC DNA]</scope>
    <source>
        <strain evidence="6 7">XOM25</strain>
    </source>
</reference>
<dbReference type="RefSeq" id="WP_084723853.1">
    <property type="nucleotide sequence ID" value="NZ_CP059733.1"/>
</dbReference>
<dbReference type="EMBL" id="CP059733">
    <property type="protein sequence ID" value="WDE03435.1"/>
    <property type="molecule type" value="Genomic_DNA"/>
</dbReference>
<evidence type="ECO:0000256" key="2">
    <source>
        <dbReference type="PROSITE-ProRule" id="PRU01091"/>
    </source>
</evidence>
<keyword evidence="4" id="KW-0472">Membrane</keyword>
<dbReference type="AlphaFoldDB" id="A0AAF0C7R0"/>
<evidence type="ECO:0000256" key="3">
    <source>
        <dbReference type="SAM" id="MobiDB-lite"/>
    </source>
</evidence>
<feature type="transmembrane region" description="Helical" evidence="4">
    <location>
        <begin position="155"/>
        <end position="176"/>
    </location>
</feature>
<feature type="DNA-binding region" description="OmpR/PhoB-type" evidence="2">
    <location>
        <begin position="6"/>
        <end position="104"/>
    </location>
</feature>
<dbReference type="GO" id="GO:0006355">
    <property type="term" value="P:regulation of DNA-templated transcription"/>
    <property type="evidence" value="ECO:0007669"/>
    <property type="project" value="InterPro"/>
</dbReference>
<dbReference type="GO" id="GO:0003677">
    <property type="term" value="F:DNA binding"/>
    <property type="evidence" value="ECO:0007669"/>
    <property type="project" value="UniProtKB-UniRule"/>
</dbReference>
<evidence type="ECO:0000259" key="5">
    <source>
        <dbReference type="PROSITE" id="PS51755"/>
    </source>
</evidence>
<dbReference type="Gene3D" id="1.10.10.10">
    <property type="entry name" value="Winged helix-like DNA-binding domain superfamily/Winged helix DNA-binding domain"/>
    <property type="match status" value="1"/>
</dbReference>
<dbReference type="CDD" id="cd00383">
    <property type="entry name" value="trans_reg_C"/>
    <property type="match status" value="1"/>
</dbReference>
<dbReference type="InterPro" id="IPR001867">
    <property type="entry name" value="OmpR/PhoB-type_DNA-bd"/>
</dbReference>
<accession>A0AAF0C7R0</accession>
<dbReference type="InterPro" id="IPR036388">
    <property type="entry name" value="WH-like_DNA-bd_sf"/>
</dbReference>
<feature type="region of interest" description="Disordered" evidence="3">
    <location>
        <begin position="220"/>
        <end position="252"/>
    </location>
</feature>
<evidence type="ECO:0000256" key="4">
    <source>
        <dbReference type="SAM" id="Phobius"/>
    </source>
</evidence>
<dbReference type="InterPro" id="IPR016032">
    <property type="entry name" value="Sig_transdc_resp-reg_C-effctor"/>
</dbReference>
<keyword evidence="4" id="KW-0812">Transmembrane</keyword>
<name>A0AAF0C7R0_9GAMM</name>
<evidence type="ECO:0000256" key="1">
    <source>
        <dbReference type="ARBA" id="ARBA00023125"/>
    </source>
</evidence>
<feature type="compositionally biased region" description="Basic and acidic residues" evidence="3">
    <location>
        <begin position="220"/>
        <end position="239"/>
    </location>
</feature>
<feature type="domain" description="OmpR/PhoB-type" evidence="5">
    <location>
        <begin position="6"/>
        <end position="104"/>
    </location>
</feature>
<dbReference type="GO" id="GO:0000160">
    <property type="term" value="P:phosphorelay signal transduction system"/>
    <property type="evidence" value="ECO:0007669"/>
    <property type="project" value="InterPro"/>
</dbReference>
<dbReference type="PROSITE" id="PS51755">
    <property type="entry name" value="OMPR_PHOB"/>
    <property type="match status" value="1"/>
</dbReference>
<dbReference type="SMART" id="SM00862">
    <property type="entry name" value="Trans_reg_C"/>
    <property type="match status" value="1"/>
</dbReference>